<dbReference type="AlphaFoldDB" id="A0AA86KNV9"/>
<dbReference type="Proteomes" id="UP000093451">
    <property type="component" value="Unassembled WGS sequence"/>
</dbReference>
<dbReference type="KEGG" id="atf:Ach5_05630"/>
<accession>A0AA86KNV9</accession>
<reference evidence="1 3" key="1">
    <citation type="journal article" date="2016" name="PeerJ">
        <title>Gall-ID: tools for genotyping gall-causing phytopathogenic bacteria.</title>
        <authorList>
            <person name="Davis E.W.II."/>
            <person name="Weisberg A.J."/>
            <person name="Tabima J.F."/>
            <person name="Grunwald N.J."/>
            <person name="Chang J.H."/>
        </authorList>
    </citation>
    <scope>NUCLEOTIDE SEQUENCE [LARGE SCALE GENOMIC DNA]</scope>
    <source>
        <strain evidence="1 3">N2/73</strain>
    </source>
</reference>
<evidence type="ECO:0000313" key="3">
    <source>
        <dbReference type="Proteomes" id="UP000093451"/>
    </source>
</evidence>
<evidence type="ECO:0000313" key="1">
    <source>
        <dbReference type="EMBL" id="OCJ34570.1"/>
    </source>
</evidence>
<protein>
    <submittedName>
        <fullName evidence="1">Transcriptional regulator</fullName>
    </submittedName>
</protein>
<dbReference type="EMBL" id="CP049216">
    <property type="protein sequence ID" value="QTG13833.1"/>
    <property type="molecule type" value="Genomic_DNA"/>
</dbReference>
<dbReference type="Proteomes" id="UP000663946">
    <property type="component" value="Chromosome 1"/>
</dbReference>
<gene>
    <name evidence="1" type="ORF">A6U91_11930</name>
    <name evidence="2" type="ORF">G6M86_11470</name>
</gene>
<sequence length="104" mass="11266">MALTREFKQTVKARAEKDPAFRAALLSDAVELLLEGDVETGKSVLRDFINATIGFETLSKHVDVPAKSLMRMFGPKGNPRADNLFSVIQALQKNSGIHLAVAAA</sequence>
<dbReference type="EMBL" id="LXKT01000024">
    <property type="protein sequence ID" value="OCJ34570.1"/>
    <property type="molecule type" value="Genomic_DNA"/>
</dbReference>
<evidence type="ECO:0000313" key="2">
    <source>
        <dbReference type="EMBL" id="QTG13833.1"/>
    </source>
</evidence>
<name>A0AA86KNV9_AGRTU</name>
<proteinExistence type="predicted"/>
<dbReference type="RefSeq" id="WP_003515190.1">
    <property type="nucleotide sequence ID" value="NZ_CP011246.1"/>
</dbReference>
<organism evidence="1 3">
    <name type="scientific">Agrobacterium tumefaciens</name>
    <dbReference type="NCBI Taxonomy" id="358"/>
    <lineage>
        <taxon>Bacteria</taxon>
        <taxon>Pseudomonadati</taxon>
        <taxon>Pseudomonadota</taxon>
        <taxon>Alphaproteobacteria</taxon>
        <taxon>Hyphomicrobiales</taxon>
        <taxon>Rhizobiaceae</taxon>
        <taxon>Rhizobium/Agrobacterium group</taxon>
        <taxon>Agrobacterium</taxon>
        <taxon>Agrobacterium tumefaciens complex</taxon>
    </lineage>
</organism>
<reference evidence="2" key="2">
    <citation type="submission" date="2020-02" db="EMBL/GenBank/DDBJ databases">
        <title>Unexpected conservation and global transmission of agrobacterial virulence plasmids.</title>
        <authorList>
            <person name="Weisberg A.J."/>
            <person name="Davis E.W. II"/>
            <person name="Tabima J.R."/>
            <person name="Belcher M.S."/>
            <person name="Miller M."/>
            <person name="Kuo C.-H."/>
            <person name="Loper J.E."/>
            <person name="Grunwald N.J."/>
            <person name="Putnam M.L."/>
            <person name="Chang J.H."/>
        </authorList>
    </citation>
    <scope>NUCLEOTIDE SEQUENCE</scope>
    <source>
        <strain evidence="2">Q15/94</strain>
    </source>
</reference>